<dbReference type="Pfam" id="PF13309">
    <property type="entry name" value="HTH_22"/>
    <property type="match status" value="1"/>
</dbReference>
<evidence type="ECO:0000259" key="3">
    <source>
        <dbReference type="Pfam" id="PF13309"/>
    </source>
</evidence>
<organism evidence="4 5">
    <name type="scientific">Streptomyces tropicalis</name>
    <dbReference type="NCBI Taxonomy" id="3034234"/>
    <lineage>
        <taxon>Bacteria</taxon>
        <taxon>Bacillati</taxon>
        <taxon>Actinomycetota</taxon>
        <taxon>Actinomycetes</taxon>
        <taxon>Kitasatosporales</taxon>
        <taxon>Streptomycetaceae</taxon>
        <taxon>Streptomyces</taxon>
    </lineage>
</organism>
<evidence type="ECO:0000313" key="5">
    <source>
        <dbReference type="Proteomes" id="UP001221150"/>
    </source>
</evidence>
<dbReference type="RefSeq" id="WP_276108702.1">
    <property type="nucleotide sequence ID" value="NZ_JARJBB010000004.1"/>
</dbReference>
<gene>
    <name evidence="4" type="ORF">P3H78_11065</name>
</gene>
<evidence type="ECO:0000313" key="4">
    <source>
        <dbReference type="EMBL" id="MDF3299166.1"/>
    </source>
</evidence>
<accession>A0ABT6A444</accession>
<dbReference type="PANTHER" id="PTHR35568">
    <property type="entry name" value="TRANSCRIPTIONAL REGULATOR DAUR"/>
    <property type="match status" value="1"/>
</dbReference>
<name>A0ABT6A444_9ACTN</name>
<feature type="region of interest" description="Disordered" evidence="1">
    <location>
        <begin position="210"/>
        <end position="238"/>
    </location>
</feature>
<keyword evidence="5" id="KW-1185">Reference proteome</keyword>
<dbReference type="EMBL" id="JARJBB010000004">
    <property type="protein sequence ID" value="MDF3299166.1"/>
    <property type="molecule type" value="Genomic_DNA"/>
</dbReference>
<evidence type="ECO:0000259" key="2">
    <source>
        <dbReference type="Pfam" id="PF08348"/>
    </source>
</evidence>
<protein>
    <submittedName>
        <fullName evidence="4">PAS domain-containing protein</fullName>
    </submittedName>
</protein>
<dbReference type="Proteomes" id="UP001221150">
    <property type="component" value="Unassembled WGS sequence"/>
</dbReference>
<dbReference type="PANTHER" id="PTHR35568:SF1">
    <property type="entry name" value="TRANSCRIPTIONAL REGULATOR DAUR"/>
    <property type="match status" value="1"/>
</dbReference>
<evidence type="ECO:0000256" key="1">
    <source>
        <dbReference type="SAM" id="MobiDB-lite"/>
    </source>
</evidence>
<dbReference type="InterPro" id="IPR039445">
    <property type="entry name" value="DauR-like_HTH"/>
</dbReference>
<comment type="caution">
    <text evidence="4">The sequence shown here is derived from an EMBL/GenBank/DDBJ whole genome shotgun (WGS) entry which is preliminary data.</text>
</comment>
<feature type="domain" description="Transcriptional regulator DauR-like HTH" evidence="3">
    <location>
        <begin position="147"/>
        <end position="207"/>
    </location>
</feature>
<proteinExistence type="predicted"/>
<feature type="domain" description="YheO-like" evidence="2">
    <location>
        <begin position="12"/>
        <end position="120"/>
    </location>
</feature>
<dbReference type="InterPro" id="IPR039446">
    <property type="entry name" value="DauR-like"/>
</dbReference>
<dbReference type="Pfam" id="PF08348">
    <property type="entry name" value="PAS_6"/>
    <property type="match status" value="1"/>
</dbReference>
<dbReference type="InterPro" id="IPR013559">
    <property type="entry name" value="YheO"/>
</dbReference>
<reference evidence="4 5" key="1">
    <citation type="submission" date="2023-03" db="EMBL/GenBank/DDBJ databases">
        <title>Draft genome sequence of Streptomyces sp. K1PA1 isolated from peat swamp forest in Thailand.</title>
        <authorList>
            <person name="Klaysubun C."/>
            <person name="Duangmal K."/>
        </authorList>
    </citation>
    <scope>NUCLEOTIDE SEQUENCE [LARGE SCALE GENOMIC DNA]</scope>
    <source>
        <strain evidence="4 5">K1PA1</strain>
    </source>
</reference>
<sequence>MTADEPDLIIAALTPVVDGIAATLGSFCEVVVHDFRRPGNSVVALAGSVTGRRVGSSMSGIGRGLLARGDAAQDELNHTTRIGNGKLVRSSTMLLRDSTGSVFGALCVNVDITAVGQAHALLGELAGAGPAAGPATTSFGGDIASVVDAIVDAHQLRQHKQWSALGRGERLALFRSLDESGVFAVRGAAQQVAERLGISRASAYSYLARARSATGTSDEPGPAGGTRPAAPGQNGAPA</sequence>